<dbReference type="SUPFAM" id="SSF141571">
    <property type="entry name" value="Pentapeptide repeat-like"/>
    <property type="match status" value="2"/>
</dbReference>
<evidence type="ECO:0000313" key="4">
    <source>
        <dbReference type="Proteomes" id="UP000009071"/>
    </source>
</evidence>
<dbReference type="STRING" id="573370.DMR_43740"/>
<evidence type="ECO:0000313" key="3">
    <source>
        <dbReference type="EMBL" id="BAH77865.1"/>
    </source>
</evidence>
<dbReference type="HOGENOM" id="CLU_307519_0_0_7"/>
<dbReference type="AlphaFoldDB" id="C4XQY5"/>
<dbReference type="Pfam" id="PF22735">
    <property type="entry name" value="NNH3"/>
    <property type="match status" value="1"/>
</dbReference>
<dbReference type="Gene3D" id="2.160.20.80">
    <property type="entry name" value="E3 ubiquitin-protein ligase SopA"/>
    <property type="match status" value="2"/>
</dbReference>
<dbReference type="eggNOG" id="COG5635">
    <property type="taxonomic scope" value="Bacteria"/>
</dbReference>
<dbReference type="RefSeq" id="WP_015862983.1">
    <property type="nucleotide sequence ID" value="NC_012796.1"/>
</dbReference>
<dbReference type="InterPro" id="IPR001646">
    <property type="entry name" value="5peptide_repeat"/>
</dbReference>
<protein>
    <recommendedName>
        <fullName evidence="2">NACHT N-terminal Helical domain-containing protein</fullName>
    </recommendedName>
</protein>
<dbReference type="PANTHER" id="PTHR47485">
    <property type="entry name" value="THYLAKOID LUMENAL 17.4 KDA PROTEIN, CHLOROPLASTIC"/>
    <property type="match status" value="1"/>
</dbReference>
<keyword evidence="4" id="KW-1185">Reference proteome</keyword>
<dbReference type="Proteomes" id="UP000009071">
    <property type="component" value="Chromosome"/>
</dbReference>
<dbReference type="Gene3D" id="3.40.50.300">
    <property type="entry name" value="P-loop containing nucleotide triphosphate hydrolases"/>
    <property type="match status" value="1"/>
</dbReference>
<dbReference type="EMBL" id="AP010904">
    <property type="protein sequence ID" value="BAH77865.1"/>
    <property type="molecule type" value="Genomic_DNA"/>
</dbReference>
<dbReference type="eggNOG" id="COG1357">
    <property type="taxonomic scope" value="Bacteria"/>
</dbReference>
<dbReference type="KEGG" id="dma:DMR_43740"/>
<dbReference type="OrthoDB" id="2081291at2"/>
<dbReference type="SUPFAM" id="SSF52540">
    <property type="entry name" value="P-loop containing nucleoside triphosphate hydrolases"/>
    <property type="match status" value="1"/>
</dbReference>
<dbReference type="InterPro" id="IPR027417">
    <property type="entry name" value="P-loop_NTPase"/>
</dbReference>
<dbReference type="InterPro" id="IPR054568">
    <property type="entry name" value="NNH3"/>
</dbReference>
<organism evidence="3 4">
    <name type="scientific">Solidesulfovibrio magneticus (strain ATCC 700980 / DSM 13731 / RS-1)</name>
    <name type="common">Desulfovibrio magneticus</name>
    <dbReference type="NCBI Taxonomy" id="573370"/>
    <lineage>
        <taxon>Bacteria</taxon>
        <taxon>Pseudomonadati</taxon>
        <taxon>Thermodesulfobacteriota</taxon>
        <taxon>Desulfovibrionia</taxon>
        <taxon>Desulfovibrionales</taxon>
        <taxon>Desulfovibrionaceae</taxon>
        <taxon>Solidesulfovibrio</taxon>
    </lineage>
</organism>
<feature type="domain" description="NACHT N-terminal Helical" evidence="2">
    <location>
        <begin position="21"/>
        <end position="216"/>
    </location>
</feature>
<dbReference type="Pfam" id="PF00805">
    <property type="entry name" value="Pentapeptide"/>
    <property type="match status" value="3"/>
</dbReference>
<evidence type="ECO:0000256" key="1">
    <source>
        <dbReference type="ARBA" id="ARBA00022737"/>
    </source>
</evidence>
<keyword evidence="1" id="KW-0677">Repeat</keyword>
<accession>C4XQY5</accession>
<dbReference type="PANTHER" id="PTHR47485:SF1">
    <property type="entry name" value="THYLAKOID LUMENAL 17.4 KDA PROTEIN, CHLOROPLASTIC"/>
    <property type="match status" value="1"/>
</dbReference>
<sequence>MNTPSVIAKKHKLSLRRLEIDLSKLLKPVSKGIIAAASKDWKGAYINFIDTIDALGLSKTAEDHAWDLIYKSTTKAIYELIEESIPHSNKTDQELYELLQTITHSIEIHEPIIDLNFFSNPRTFQNLPDISSNLRQWLTTIGIEDHKAQSVSNRFPRYFAKALYDEWNKNKEKYKCILDALDSPFNEALRNELDWKRYFSWLQRQPYEPMMEEMFGIASIYIPLRAYYSARETKKEFSEARAECEVANAISCKNNIVIDLESAILKWLNDRDKKDAIRIICGGPGCGKSSFAKILTAKLAEAERKTIFIPLHMIDANEDLSKTIGNFMQRGGWLTYNPVDTENDDFIVILDGLDELAMQGRTGIEAARCFLGHATRTLSIVNQEKLRLQLIITGRDLAVQATESEFRLKDATLHILPYIVTDQIKFHEQLSDPEKLLEIDQRNAWWELYGNATGKNYKELPVELKTEKLEEITSQPLLNYLIALTYDKGNIHFSSTNMNTIYNKLLNDVYERAWADERRPWVGELTHEEFYLILEEISVSVWHGDGRKTSIDEIKTHCNNSKLLTVLDKFQDGVEKGLIRLLTAFYFRKAISRGETETFEFTHKSFGEYLVSRHITRTATNIHKDYSKNKSGYSPTWNEKIALEYWCSQYGHKEMDRYLYSFLEDEFCTIPVPTVKKWQKMFCHLISFFLQHGMPMEKLSGLSFQEQCRQARNAEEIMLASLNACSKNSTTISNIAWPLPTSFGEWLARLQPQRNSPESTLGYSCLNNISANNQQLPMVDLYSSNLAKSSLKNCQLFNANFMFSNLSEVNFNGAKLDDVEFANAILNKTNFESASLRESNFTNAICNNANFKKARMEKSNLHKATLINTNFEKADLTNTNFSEASLEGANLSNSKLKEANLTRANLCDANLVGANLSGSDLSKANFNKANLANANLLNCKFNFSKFLGANLDNAKFDDDVDIDLLTNQKRCQ</sequence>
<reference evidence="3 4" key="1">
    <citation type="journal article" date="2009" name="Genome Res.">
        <title>Whole genome sequence of Desulfovibrio magneticus strain RS-1 revealed common gene clusters in magnetotactic bacteria.</title>
        <authorList>
            <person name="Nakazawa H."/>
            <person name="Arakaki A."/>
            <person name="Narita-Yamada S."/>
            <person name="Yashiro I."/>
            <person name="Jinno K."/>
            <person name="Aoki N."/>
            <person name="Tsuruyama A."/>
            <person name="Okamura Y."/>
            <person name="Tanikawa S."/>
            <person name="Fujita N."/>
            <person name="Takeyama H."/>
            <person name="Matsunaga T."/>
        </authorList>
    </citation>
    <scope>NUCLEOTIDE SEQUENCE [LARGE SCALE GENOMIC DNA]</scope>
    <source>
        <strain evidence="4">ATCC 700980 / DSM 13731 / RS-1</strain>
    </source>
</reference>
<name>C4XQY5_SOLM1</name>
<evidence type="ECO:0000259" key="2">
    <source>
        <dbReference type="Pfam" id="PF22735"/>
    </source>
</evidence>
<proteinExistence type="predicted"/>
<gene>
    <name evidence="3" type="ordered locus">DMR_43740</name>
</gene>